<protein>
    <recommendedName>
        <fullName evidence="1">Methyltransferase type 11 domain-containing protein</fullName>
    </recommendedName>
</protein>
<comment type="caution">
    <text evidence="2">The sequence shown here is derived from an EMBL/GenBank/DDBJ whole genome shotgun (WGS) entry which is preliminary data.</text>
</comment>
<evidence type="ECO:0000313" key="3">
    <source>
        <dbReference type="Proteomes" id="UP001345013"/>
    </source>
</evidence>
<dbReference type="Gene3D" id="3.40.50.150">
    <property type="entry name" value="Vaccinia Virus protein VP39"/>
    <property type="match status" value="1"/>
</dbReference>
<name>A0ABR0KH89_9EURO</name>
<reference evidence="2 3" key="1">
    <citation type="submission" date="2023-08" db="EMBL/GenBank/DDBJ databases">
        <title>Black Yeasts Isolated from many extreme environments.</title>
        <authorList>
            <person name="Coleine C."/>
            <person name="Stajich J.E."/>
            <person name="Selbmann L."/>
        </authorList>
    </citation>
    <scope>NUCLEOTIDE SEQUENCE [LARGE SCALE GENOMIC DNA]</scope>
    <source>
        <strain evidence="2 3">CCFEE 5885</strain>
    </source>
</reference>
<accession>A0ABR0KH89</accession>
<proteinExistence type="predicted"/>
<feature type="domain" description="Methyltransferase type 11" evidence="1">
    <location>
        <begin position="54"/>
        <end position="155"/>
    </location>
</feature>
<dbReference type="InterPro" id="IPR013216">
    <property type="entry name" value="Methyltransf_11"/>
</dbReference>
<sequence length="290" mass="32426">MNEERKQQYFAELAPKYDKLTGNTTQDIFVKFLDSYGPKLKITSSSIIHDNASGPGTATQILVKQAATRGTSPTIIATDYVPGMIETLNTIKATQTPSNPAWNNVTTNICNSDDLSSYPDSHFTHSISNFSLFTITNAVKSLSETRRTLKPEGTASVLLWKRYAVQQLLAMAQNHIKGSGYAAKNAVSVNGPQYFQREVVPDQLIEAGFDREKIETWQMDHIVTNTGEDKEKWEGLYQFIFSTSVAAGSTRGWSEEESARWNEAVSWAMEEERKTYGGLKFEAWISVARK</sequence>
<dbReference type="Pfam" id="PF08241">
    <property type="entry name" value="Methyltransf_11"/>
    <property type="match status" value="1"/>
</dbReference>
<evidence type="ECO:0000313" key="2">
    <source>
        <dbReference type="EMBL" id="KAK5094931.1"/>
    </source>
</evidence>
<keyword evidence="3" id="KW-1185">Reference proteome</keyword>
<dbReference type="CDD" id="cd02440">
    <property type="entry name" value="AdoMet_MTases"/>
    <property type="match status" value="1"/>
</dbReference>
<evidence type="ECO:0000259" key="1">
    <source>
        <dbReference type="Pfam" id="PF08241"/>
    </source>
</evidence>
<dbReference type="Proteomes" id="UP001345013">
    <property type="component" value="Unassembled WGS sequence"/>
</dbReference>
<dbReference type="SUPFAM" id="SSF53335">
    <property type="entry name" value="S-adenosyl-L-methionine-dependent methyltransferases"/>
    <property type="match status" value="1"/>
</dbReference>
<gene>
    <name evidence="2" type="ORF">LTR24_003379</name>
</gene>
<dbReference type="InterPro" id="IPR029063">
    <property type="entry name" value="SAM-dependent_MTases_sf"/>
</dbReference>
<organism evidence="2 3">
    <name type="scientific">Lithohypha guttulata</name>
    <dbReference type="NCBI Taxonomy" id="1690604"/>
    <lineage>
        <taxon>Eukaryota</taxon>
        <taxon>Fungi</taxon>
        <taxon>Dikarya</taxon>
        <taxon>Ascomycota</taxon>
        <taxon>Pezizomycotina</taxon>
        <taxon>Eurotiomycetes</taxon>
        <taxon>Chaetothyriomycetidae</taxon>
        <taxon>Chaetothyriales</taxon>
        <taxon>Trichomeriaceae</taxon>
        <taxon>Lithohypha</taxon>
    </lineage>
</organism>
<dbReference type="EMBL" id="JAVRRG010000031">
    <property type="protein sequence ID" value="KAK5094931.1"/>
    <property type="molecule type" value="Genomic_DNA"/>
</dbReference>